<evidence type="ECO:0000313" key="1">
    <source>
        <dbReference type="EMBL" id="SUA40720.1"/>
    </source>
</evidence>
<name>A0A378WHG8_9NOCA</name>
<accession>A0A378WHG8</accession>
<organism evidence="1 2">
    <name type="scientific">Nocardia africana</name>
    <dbReference type="NCBI Taxonomy" id="134964"/>
    <lineage>
        <taxon>Bacteria</taxon>
        <taxon>Bacillati</taxon>
        <taxon>Actinomycetota</taxon>
        <taxon>Actinomycetes</taxon>
        <taxon>Mycobacteriales</taxon>
        <taxon>Nocardiaceae</taxon>
        <taxon>Nocardia</taxon>
    </lineage>
</organism>
<dbReference type="Proteomes" id="UP000255082">
    <property type="component" value="Unassembled WGS sequence"/>
</dbReference>
<evidence type="ECO:0000313" key="2">
    <source>
        <dbReference type="Proteomes" id="UP000255082"/>
    </source>
</evidence>
<gene>
    <name evidence="1" type="ORF">NCTC13184_00041</name>
</gene>
<protein>
    <submittedName>
        <fullName evidence="1">Uncharacterized protein</fullName>
    </submittedName>
</protein>
<dbReference type="EMBL" id="UGRU01000001">
    <property type="protein sequence ID" value="SUA40720.1"/>
    <property type="molecule type" value="Genomic_DNA"/>
</dbReference>
<proteinExistence type="predicted"/>
<reference evidence="1 2" key="1">
    <citation type="submission" date="2018-06" db="EMBL/GenBank/DDBJ databases">
        <authorList>
            <consortium name="Pathogen Informatics"/>
            <person name="Doyle S."/>
        </authorList>
    </citation>
    <scope>NUCLEOTIDE SEQUENCE [LARGE SCALE GENOMIC DNA]</scope>
    <source>
        <strain evidence="1 2">NCTC13184</strain>
    </source>
</reference>
<dbReference type="AlphaFoldDB" id="A0A378WHG8"/>
<sequence>MDILALAQAGAGIVANLAFAANQVANLVGIVVSLIPV</sequence>